<keyword evidence="6 8" id="KW-0012">Acyltransferase</keyword>
<evidence type="ECO:0000256" key="2">
    <source>
        <dbReference type="ARBA" id="ARBA00022679"/>
    </source>
</evidence>
<evidence type="ECO:0000256" key="3">
    <source>
        <dbReference type="ARBA" id="ARBA00022694"/>
    </source>
</evidence>
<keyword evidence="4 8" id="KW-0479">Metal-binding</keyword>
<dbReference type="FunFam" id="3.30.420.40:FF:000040">
    <property type="entry name" value="tRNA N6-adenosine threonylcarbamoyltransferase"/>
    <property type="match status" value="1"/>
</dbReference>
<dbReference type="InterPro" id="IPR043129">
    <property type="entry name" value="ATPase_NBD"/>
</dbReference>
<dbReference type="GO" id="GO:0061711">
    <property type="term" value="F:tRNA N(6)-L-threonylcarbamoyladenine synthase activity"/>
    <property type="evidence" value="ECO:0007669"/>
    <property type="project" value="UniProtKB-EC"/>
</dbReference>
<evidence type="ECO:0000313" key="11">
    <source>
        <dbReference type="Proteomes" id="UP000233325"/>
    </source>
</evidence>
<feature type="binding site" evidence="8">
    <location>
        <position position="280"/>
    </location>
    <ligand>
        <name>substrate</name>
    </ligand>
</feature>
<evidence type="ECO:0000256" key="8">
    <source>
        <dbReference type="HAMAP-Rule" id="MF_01445"/>
    </source>
</evidence>
<dbReference type="NCBIfam" id="TIGR00329">
    <property type="entry name" value="gcp_kae1"/>
    <property type="match status" value="1"/>
</dbReference>
<reference evidence="10 11" key="1">
    <citation type="journal article" date="2017" name="ISME J.">
        <title>Potential for microbial H2 and metal transformations associated with novel bacteria and archaea in deep terrestrial subsurface sediments.</title>
        <authorList>
            <person name="Hernsdorf A.W."/>
            <person name="Amano Y."/>
            <person name="Miyakawa K."/>
            <person name="Ise K."/>
            <person name="Suzuki Y."/>
            <person name="Anantharaman K."/>
            <person name="Probst A."/>
            <person name="Burstein D."/>
            <person name="Thomas B.C."/>
            <person name="Banfield J.F."/>
        </authorList>
    </citation>
    <scope>NUCLEOTIDE SEQUENCE [LARGE SCALE GENOMIC DNA]</scope>
    <source>
        <strain evidence="10">HGW-Falkowbacteria-2</strain>
    </source>
</reference>
<dbReference type="Pfam" id="PF00814">
    <property type="entry name" value="TsaD"/>
    <property type="match status" value="1"/>
</dbReference>
<feature type="binding site" evidence="8">
    <location>
        <position position="184"/>
    </location>
    <ligand>
        <name>substrate</name>
    </ligand>
</feature>
<organism evidence="10 11">
    <name type="scientific">Candidatus Falkowbacteria bacterium HGW-Falkowbacteria-2</name>
    <dbReference type="NCBI Taxonomy" id="2013769"/>
    <lineage>
        <taxon>Bacteria</taxon>
        <taxon>Candidatus Falkowiibacteriota</taxon>
    </lineage>
</organism>
<dbReference type="SUPFAM" id="SSF53067">
    <property type="entry name" value="Actin-like ATPase domain"/>
    <property type="match status" value="2"/>
</dbReference>
<feature type="binding site" evidence="8">
    <location>
        <position position="118"/>
    </location>
    <ligand>
        <name>Fe cation</name>
        <dbReference type="ChEBI" id="CHEBI:24875"/>
    </ligand>
</feature>
<comment type="function">
    <text evidence="8">Required for the formation of a threonylcarbamoyl group on adenosine at position 37 (t(6)A37) in tRNAs that read codons beginning with adenine. Is involved in the transfer of the threonylcarbamoyl moiety of threonylcarbamoyl-AMP (TC-AMP) to the N6 group of A37, together with TsaE and TsaB. TsaD likely plays a direct catalytic role in this reaction.</text>
</comment>
<accession>A0A2N2DZV1</accession>
<dbReference type="PRINTS" id="PR00789">
    <property type="entry name" value="OSIALOPTASE"/>
</dbReference>
<dbReference type="EC" id="2.3.1.234" evidence="8"/>
<name>A0A2N2DZV1_9BACT</name>
<sequence>MYILGLESSCDESAASVLKGSGQKTEILSNVIASQIDIHAQYGGVIPEIAAREHVLHILPTIETALRQAKITPKDLKAIAVTQGPGLVTSLIAAIETAKALSIIWKVPIIPVHHIVGHIYANFIKQAQTPKFPALALVVSGGHSNLIIMSDHYKFKVIGRTRDDAAGEAYDKGAKMMGLAYPGGPVIAAHAEDFRKTGKTSTLEFPRPMINSADSDFSFSGLKTALLYALQKDKNWKKRLSEYCFAYEQAIIDVLVAKTIKAAEKYKVKSILLAGGVAANNALRTQLSAKVKEKLSKVSLYLPEKAYTTDNAAMIASAGYFRYYQSKDKAYTPGKSFRANIDLKL</sequence>
<dbReference type="Proteomes" id="UP000233325">
    <property type="component" value="Unassembled WGS sequence"/>
</dbReference>
<keyword evidence="2 8" id="KW-0808">Transferase</keyword>
<dbReference type="InterPro" id="IPR017861">
    <property type="entry name" value="KAE1/TsaD"/>
</dbReference>
<keyword evidence="1 8" id="KW-0963">Cytoplasm</keyword>
<dbReference type="AlphaFoldDB" id="A0A2N2DZV1"/>
<comment type="similarity">
    <text evidence="8">Belongs to the KAE1 / TsaD family.</text>
</comment>
<feature type="binding site" evidence="8">
    <location>
        <position position="114"/>
    </location>
    <ligand>
        <name>Fe cation</name>
        <dbReference type="ChEBI" id="CHEBI:24875"/>
    </ligand>
</feature>
<dbReference type="GO" id="GO:0005737">
    <property type="term" value="C:cytoplasm"/>
    <property type="evidence" value="ECO:0007669"/>
    <property type="project" value="UniProtKB-SubCell"/>
</dbReference>
<comment type="caution">
    <text evidence="10">The sequence shown here is derived from an EMBL/GenBank/DDBJ whole genome shotgun (WGS) entry which is preliminary data.</text>
</comment>
<evidence type="ECO:0000256" key="7">
    <source>
        <dbReference type="ARBA" id="ARBA00048117"/>
    </source>
</evidence>
<comment type="caution">
    <text evidence="8">Lacks conserved residue(s) required for the propagation of feature annotation.</text>
</comment>
<dbReference type="EMBL" id="PHAH01000027">
    <property type="protein sequence ID" value="PKM87995.1"/>
    <property type="molecule type" value="Genomic_DNA"/>
</dbReference>
<proteinExistence type="inferred from homology"/>
<protein>
    <recommendedName>
        <fullName evidence="8">tRNA N6-adenosine threonylcarbamoyltransferase</fullName>
        <ecNumber evidence="8">2.3.1.234</ecNumber>
    </recommendedName>
    <alternativeName>
        <fullName evidence="8">N6-L-threonylcarbamoyladenine synthase</fullName>
        <shortName evidence="8">t(6)A synthase</shortName>
    </alternativeName>
    <alternativeName>
        <fullName evidence="8">t(6)A37 threonylcarbamoyladenosine biosynthesis protein TsaD</fullName>
    </alternativeName>
    <alternativeName>
        <fullName evidence="8">tRNA threonylcarbamoyladenosine biosynthesis protein TsaD</fullName>
    </alternativeName>
</protein>
<dbReference type="NCBIfam" id="TIGR03723">
    <property type="entry name" value="T6A_TsaD_YgjD"/>
    <property type="match status" value="1"/>
</dbReference>
<dbReference type="Gene3D" id="3.30.420.40">
    <property type="match status" value="2"/>
</dbReference>
<comment type="cofactor">
    <cofactor evidence="8">
        <name>Fe(2+)</name>
        <dbReference type="ChEBI" id="CHEBI:29033"/>
    </cofactor>
    <text evidence="8">Binds 1 Fe(2+) ion per subunit.</text>
</comment>
<dbReference type="HAMAP" id="MF_01445">
    <property type="entry name" value="TsaD"/>
    <property type="match status" value="1"/>
</dbReference>
<keyword evidence="5 8" id="KW-0408">Iron</keyword>
<evidence type="ECO:0000256" key="4">
    <source>
        <dbReference type="ARBA" id="ARBA00022723"/>
    </source>
</evidence>
<evidence type="ECO:0000256" key="5">
    <source>
        <dbReference type="ARBA" id="ARBA00023004"/>
    </source>
</evidence>
<comment type="catalytic activity">
    <reaction evidence="7 8">
        <text>L-threonylcarbamoyladenylate + adenosine(37) in tRNA = N(6)-L-threonylcarbamoyladenosine(37) in tRNA + AMP + H(+)</text>
        <dbReference type="Rhea" id="RHEA:37059"/>
        <dbReference type="Rhea" id="RHEA-COMP:10162"/>
        <dbReference type="Rhea" id="RHEA-COMP:10163"/>
        <dbReference type="ChEBI" id="CHEBI:15378"/>
        <dbReference type="ChEBI" id="CHEBI:73682"/>
        <dbReference type="ChEBI" id="CHEBI:74411"/>
        <dbReference type="ChEBI" id="CHEBI:74418"/>
        <dbReference type="ChEBI" id="CHEBI:456215"/>
        <dbReference type="EC" id="2.3.1.234"/>
    </reaction>
</comment>
<dbReference type="InterPro" id="IPR017860">
    <property type="entry name" value="Peptidase_M22_CS"/>
</dbReference>
<dbReference type="PANTHER" id="PTHR11735">
    <property type="entry name" value="TRNA N6-ADENOSINE THREONYLCARBAMOYLTRANSFERASE"/>
    <property type="match status" value="1"/>
</dbReference>
<dbReference type="InterPro" id="IPR000905">
    <property type="entry name" value="Gcp-like_dom"/>
</dbReference>
<gene>
    <name evidence="8 10" type="primary">tsaD</name>
    <name evidence="10" type="ORF">CVU83_02330</name>
</gene>
<dbReference type="GO" id="GO:0005506">
    <property type="term" value="F:iron ion binding"/>
    <property type="evidence" value="ECO:0007669"/>
    <property type="project" value="UniProtKB-UniRule"/>
</dbReference>
<dbReference type="PROSITE" id="PS01016">
    <property type="entry name" value="GLYCOPROTEASE"/>
    <property type="match status" value="1"/>
</dbReference>
<dbReference type="PANTHER" id="PTHR11735:SF6">
    <property type="entry name" value="TRNA N6-ADENOSINE THREONYLCARBAMOYLTRANSFERASE, MITOCHONDRIAL"/>
    <property type="match status" value="1"/>
</dbReference>
<dbReference type="InterPro" id="IPR022450">
    <property type="entry name" value="TsaD"/>
</dbReference>
<evidence type="ECO:0000313" key="10">
    <source>
        <dbReference type="EMBL" id="PKM87995.1"/>
    </source>
</evidence>
<feature type="binding site" evidence="8">
    <location>
        <begin position="138"/>
        <end position="142"/>
    </location>
    <ligand>
        <name>substrate</name>
    </ligand>
</feature>
<feature type="binding site" evidence="8">
    <location>
        <position position="171"/>
    </location>
    <ligand>
        <name>substrate</name>
    </ligand>
</feature>
<evidence type="ECO:0000259" key="9">
    <source>
        <dbReference type="Pfam" id="PF00814"/>
    </source>
</evidence>
<comment type="subcellular location">
    <subcellularLocation>
        <location evidence="8">Cytoplasm</location>
    </subcellularLocation>
</comment>
<dbReference type="GO" id="GO:0002949">
    <property type="term" value="P:tRNA threonylcarbamoyladenosine modification"/>
    <property type="evidence" value="ECO:0007669"/>
    <property type="project" value="UniProtKB-UniRule"/>
</dbReference>
<dbReference type="FunFam" id="3.30.420.40:FF:000012">
    <property type="entry name" value="tRNA N6-adenosine threonylcarbamoyltransferase"/>
    <property type="match status" value="1"/>
</dbReference>
<feature type="binding site" evidence="8">
    <location>
        <position position="310"/>
    </location>
    <ligand>
        <name>Fe cation</name>
        <dbReference type="ChEBI" id="CHEBI:24875"/>
    </ligand>
</feature>
<evidence type="ECO:0000256" key="1">
    <source>
        <dbReference type="ARBA" id="ARBA00022490"/>
    </source>
</evidence>
<evidence type="ECO:0000256" key="6">
    <source>
        <dbReference type="ARBA" id="ARBA00023315"/>
    </source>
</evidence>
<keyword evidence="3 8" id="KW-0819">tRNA processing</keyword>
<dbReference type="CDD" id="cd24133">
    <property type="entry name" value="ASKHA_NBD_TsaD_bac"/>
    <property type="match status" value="1"/>
</dbReference>
<feature type="domain" description="Gcp-like" evidence="9">
    <location>
        <begin position="26"/>
        <end position="316"/>
    </location>
</feature>